<evidence type="ECO:0000256" key="1">
    <source>
        <dbReference type="SAM" id="Phobius"/>
    </source>
</evidence>
<dbReference type="RefSeq" id="WP_136929822.1">
    <property type="nucleotide sequence ID" value="NZ_SSMQ01000014.1"/>
</dbReference>
<accession>A0A4U1JCM6</accession>
<keyword evidence="1" id="KW-1133">Transmembrane helix</keyword>
<reference evidence="2 3" key="1">
    <citation type="submission" date="2019-04" db="EMBL/GenBank/DDBJ databases">
        <authorList>
            <person name="Li Y."/>
            <person name="Wang J."/>
        </authorList>
    </citation>
    <scope>NUCLEOTIDE SEQUENCE [LARGE SCALE GENOMIC DNA]</scope>
    <source>
        <strain evidence="2 3">DSM 14668</strain>
    </source>
</reference>
<comment type="caution">
    <text evidence="2">The sequence shown here is derived from an EMBL/GenBank/DDBJ whole genome shotgun (WGS) entry which is preliminary data.</text>
</comment>
<gene>
    <name evidence="2" type="ORF">E8A74_15680</name>
</gene>
<name>A0A4U1JCM6_9BACT</name>
<keyword evidence="1" id="KW-0472">Membrane</keyword>
<evidence type="ECO:0008006" key="4">
    <source>
        <dbReference type="Google" id="ProtNLM"/>
    </source>
</evidence>
<proteinExistence type="predicted"/>
<dbReference type="OrthoDB" id="9821811at2"/>
<feature type="transmembrane region" description="Helical" evidence="1">
    <location>
        <begin position="24"/>
        <end position="44"/>
    </location>
</feature>
<evidence type="ECO:0000313" key="3">
    <source>
        <dbReference type="Proteomes" id="UP000309215"/>
    </source>
</evidence>
<keyword evidence="1" id="KW-0812">Transmembrane</keyword>
<evidence type="ECO:0000313" key="2">
    <source>
        <dbReference type="EMBL" id="TKD08362.1"/>
    </source>
</evidence>
<sequence>MSRFERRTPSAITRRLARRGERGATVFVVVLVIGMLTGIGLFAAQASTIATSTSGTSRVTTQSRYFGESAMNAVTAKLSRDLGAQVDFLARQNSTECLGMSGDPYYQNCTRFGRTYLEKELGFALFQPYDKQTGHHGTLGRIENATADLLVEMNDLYRIDRPIAGFDYTSAGAANVHFMSIMLHGTGRIRLEPPGGVASTLSSTTFRAELIVGPISGP</sequence>
<dbReference type="Proteomes" id="UP000309215">
    <property type="component" value="Unassembled WGS sequence"/>
</dbReference>
<keyword evidence="3" id="KW-1185">Reference proteome</keyword>
<organism evidence="2 3">
    <name type="scientific">Polyangium fumosum</name>
    <dbReference type="NCBI Taxonomy" id="889272"/>
    <lineage>
        <taxon>Bacteria</taxon>
        <taxon>Pseudomonadati</taxon>
        <taxon>Myxococcota</taxon>
        <taxon>Polyangia</taxon>
        <taxon>Polyangiales</taxon>
        <taxon>Polyangiaceae</taxon>
        <taxon>Polyangium</taxon>
    </lineage>
</organism>
<protein>
    <recommendedName>
        <fullName evidence="4">Type 4 fimbrial biogenesis protein PilX N-terminal domain-containing protein</fullName>
    </recommendedName>
</protein>
<dbReference type="AlphaFoldDB" id="A0A4U1JCM6"/>
<dbReference type="EMBL" id="SSMQ01000014">
    <property type="protein sequence ID" value="TKD08362.1"/>
    <property type="molecule type" value="Genomic_DNA"/>
</dbReference>